<dbReference type="InterPro" id="IPR049961">
    <property type="entry name" value="ThiI_N"/>
</dbReference>
<feature type="binding site" evidence="19">
    <location>
        <begin position="187"/>
        <end position="188"/>
    </location>
    <ligand>
        <name>ATP</name>
        <dbReference type="ChEBI" id="CHEBI:30616"/>
    </ligand>
</feature>
<feature type="binding site" evidence="19">
    <location>
        <position position="269"/>
    </location>
    <ligand>
        <name>ATP</name>
        <dbReference type="ChEBI" id="CHEBI:30616"/>
    </ligand>
</feature>
<dbReference type="PANTHER" id="PTHR43209">
    <property type="entry name" value="TRNA SULFURTRANSFERASE"/>
    <property type="match status" value="1"/>
</dbReference>
<dbReference type="GO" id="GO:0005524">
    <property type="term" value="F:ATP binding"/>
    <property type="evidence" value="ECO:0007669"/>
    <property type="project" value="UniProtKB-UniRule"/>
</dbReference>
<accession>A0A6N4TGV4</accession>
<evidence type="ECO:0000259" key="20">
    <source>
        <dbReference type="PROSITE" id="PS51165"/>
    </source>
</evidence>
<dbReference type="Proteomes" id="UP000464754">
    <property type="component" value="Chromosome"/>
</dbReference>
<dbReference type="SMART" id="SM00981">
    <property type="entry name" value="THUMP"/>
    <property type="match status" value="1"/>
</dbReference>
<evidence type="ECO:0000256" key="15">
    <source>
        <dbReference type="ARBA" id="ARBA00071867"/>
    </source>
</evidence>
<dbReference type="Pfam" id="PF02926">
    <property type="entry name" value="THUMP"/>
    <property type="match status" value="1"/>
</dbReference>
<dbReference type="Pfam" id="PF22025">
    <property type="entry name" value="ThiI_fer"/>
    <property type="match status" value="1"/>
</dbReference>
<keyword evidence="7 19" id="KW-0067">ATP-binding</keyword>
<evidence type="ECO:0000256" key="4">
    <source>
        <dbReference type="ARBA" id="ARBA00022555"/>
    </source>
</evidence>
<evidence type="ECO:0000256" key="2">
    <source>
        <dbReference type="ARBA" id="ARBA00004948"/>
    </source>
</evidence>
<dbReference type="NCBIfam" id="TIGR00342">
    <property type="entry name" value="tRNA uracil 4-sulfurtransferase ThiI"/>
    <property type="match status" value="1"/>
</dbReference>
<dbReference type="GO" id="GO:0002937">
    <property type="term" value="P:tRNA 4-thiouridine biosynthesis"/>
    <property type="evidence" value="ECO:0007669"/>
    <property type="project" value="TreeGrafter"/>
</dbReference>
<dbReference type="InterPro" id="IPR049962">
    <property type="entry name" value="THUMP_ThiI"/>
</dbReference>
<evidence type="ECO:0000256" key="16">
    <source>
        <dbReference type="ARBA" id="ARBA00075337"/>
    </source>
</evidence>
<evidence type="ECO:0000256" key="18">
    <source>
        <dbReference type="ARBA" id="ARBA00080570"/>
    </source>
</evidence>
<keyword evidence="3 19" id="KW-0963">Cytoplasm</keyword>
<dbReference type="GO" id="GO:0000049">
    <property type="term" value="F:tRNA binding"/>
    <property type="evidence" value="ECO:0007669"/>
    <property type="project" value="UniProtKB-UniRule"/>
</dbReference>
<evidence type="ECO:0000256" key="11">
    <source>
        <dbReference type="ARBA" id="ARBA00052330"/>
    </source>
</evidence>
<dbReference type="Pfam" id="PF02568">
    <property type="entry name" value="ThiI"/>
    <property type="match status" value="1"/>
</dbReference>
<keyword evidence="8 19" id="KW-0694">RNA-binding</keyword>
<keyword evidence="22" id="KW-1185">Reference proteome</keyword>
<dbReference type="CDD" id="cd11716">
    <property type="entry name" value="THUMP_ThiI"/>
    <property type="match status" value="1"/>
</dbReference>
<evidence type="ECO:0000256" key="8">
    <source>
        <dbReference type="ARBA" id="ARBA00022884"/>
    </source>
</evidence>
<dbReference type="InterPro" id="IPR020536">
    <property type="entry name" value="ThiI_AANH"/>
</dbReference>
<evidence type="ECO:0000256" key="3">
    <source>
        <dbReference type="ARBA" id="ARBA00022490"/>
    </source>
</evidence>
<proteinExistence type="inferred from homology"/>
<sequence length="404" mass="45637">MTIEQNKIVYDHILVRFGELSTKGKNRKDFIKKLLINVRNALRDFDALSYERTHDRMYIILNGEDHEAVAERLKKVFGISSFSFAIKVKTDMEVIQKTCLKVAQETEGSTFKVEARRSFKMFPLVSDEINRAVAGEILRNTDWKVNVKTPDLRIQIEVHEDATYIMTGKIKGNGGYPVGVGGKALVMLSGGIDSPVAAYLTMKRGVAIECIHYASPPYTSDAAQDKVLDIARAIAPYQGHIRVHIIPFTDLQLAIYKHCDESYAITLMRRMMYRIAQKVSEKQNCLAIVNGESIGQVASQTLESMQTINCVTDMPTIRPVACLDKLEIIDISKKIGTYDISIQPFEDCCTIFTPKNPVTKPTRHKAEKLESRFDFETLIDECITNMESIDVYPSAQEKDSEDIF</sequence>
<evidence type="ECO:0000256" key="6">
    <source>
        <dbReference type="ARBA" id="ARBA00022741"/>
    </source>
</evidence>
<gene>
    <name evidence="19 21" type="primary">thiI</name>
    <name evidence="21" type="ORF">Aargi30884_07140</name>
</gene>
<dbReference type="InterPro" id="IPR003720">
    <property type="entry name" value="tRNA_STrfase"/>
</dbReference>
<keyword evidence="4 19" id="KW-0820">tRNA-binding</keyword>
<dbReference type="RefSeq" id="WP_163051548.1">
    <property type="nucleotide sequence ID" value="NZ_AP019695.1"/>
</dbReference>
<comment type="similarity">
    <text evidence="13 19">Belongs to the ThiI family.</text>
</comment>
<evidence type="ECO:0000256" key="14">
    <source>
        <dbReference type="ARBA" id="ARBA00066827"/>
    </source>
</evidence>
<evidence type="ECO:0000256" key="5">
    <source>
        <dbReference type="ARBA" id="ARBA00022679"/>
    </source>
</evidence>
<dbReference type="FunFam" id="3.40.50.620:FF:000053">
    <property type="entry name" value="Probable tRNA sulfurtransferase"/>
    <property type="match status" value="1"/>
</dbReference>
<evidence type="ECO:0000313" key="21">
    <source>
        <dbReference type="EMBL" id="BBK21811.1"/>
    </source>
</evidence>
<dbReference type="Gene3D" id="3.40.50.620">
    <property type="entry name" value="HUPs"/>
    <property type="match status" value="1"/>
</dbReference>
<dbReference type="GO" id="GO:0004810">
    <property type="term" value="F:CCA tRNA nucleotidyltransferase activity"/>
    <property type="evidence" value="ECO:0007669"/>
    <property type="project" value="InterPro"/>
</dbReference>
<dbReference type="InterPro" id="IPR050102">
    <property type="entry name" value="tRNA_sulfurtransferase_ThiI"/>
</dbReference>
<feature type="binding site" evidence="19">
    <location>
        <position position="300"/>
    </location>
    <ligand>
        <name>ATP</name>
        <dbReference type="ChEBI" id="CHEBI:30616"/>
    </ligand>
</feature>
<reference evidence="22" key="1">
    <citation type="submission" date="2019-05" db="EMBL/GenBank/DDBJ databases">
        <title>Complete genome sequencing of Absiella argi strain JCM 30884.</title>
        <authorList>
            <person name="Sakamoto M."/>
            <person name="Murakami T."/>
            <person name="Mori H."/>
        </authorList>
    </citation>
    <scope>NUCLEOTIDE SEQUENCE [LARGE SCALE GENOMIC DNA]</scope>
    <source>
        <strain evidence="22">JCM 30884</strain>
    </source>
</reference>
<dbReference type="InterPro" id="IPR054173">
    <property type="entry name" value="ThiI_fer"/>
</dbReference>
<dbReference type="AlphaFoldDB" id="A0A6N4TGV4"/>
<evidence type="ECO:0000256" key="19">
    <source>
        <dbReference type="HAMAP-Rule" id="MF_00021"/>
    </source>
</evidence>
<comment type="pathway">
    <text evidence="2 19">Cofactor biosynthesis; thiamine diphosphate biosynthesis.</text>
</comment>
<evidence type="ECO:0000256" key="13">
    <source>
        <dbReference type="ARBA" id="ARBA00061472"/>
    </source>
</evidence>
<dbReference type="HAMAP" id="MF_00021">
    <property type="entry name" value="ThiI"/>
    <property type="match status" value="1"/>
</dbReference>
<evidence type="ECO:0000256" key="12">
    <source>
        <dbReference type="ARBA" id="ARBA00058382"/>
    </source>
</evidence>
<dbReference type="EC" id="2.8.1.4" evidence="14 19"/>
<dbReference type="GO" id="GO:0005829">
    <property type="term" value="C:cytosol"/>
    <property type="evidence" value="ECO:0007669"/>
    <property type="project" value="TreeGrafter"/>
</dbReference>
<name>A0A6N4TGV4_9FIRM</name>
<dbReference type="InterPro" id="IPR014729">
    <property type="entry name" value="Rossmann-like_a/b/a_fold"/>
</dbReference>
<dbReference type="KEGG" id="aarg:Aargi30884_07140"/>
<evidence type="ECO:0000256" key="7">
    <source>
        <dbReference type="ARBA" id="ARBA00022840"/>
    </source>
</evidence>
<protein>
    <recommendedName>
        <fullName evidence="15 19">Probable tRNA sulfurtransferase</fullName>
        <ecNumber evidence="14 19">2.8.1.4</ecNumber>
    </recommendedName>
    <alternativeName>
        <fullName evidence="16 19">Sulfur carrier protein ThiS sulfurtransferase</fullName>
    </alternativeName>
    <alternativeName>
        <fullName evidence="17 19">Thiamine biosynthesis protein ThiI</fullName>
    </alternativeName>
    <alternativeName>
        <fullName evidence="18 19">tRNA 4-thiouridine synthase</fullName>
    </alternativeName>
</protein>
<dbReference type="GO" id="GO:0009228">
    <property type="term" value="P:thiamine biosynthetic process"/>
    <property type="evidence" value="ECO:0007669"/>
    <property type="project" value="UniProtKB-KW"/>
</dbReference>
<comment type="catalytic activity">
    <reaction evidence="11 19">
        <text>[ThiS sulfur-carrier protein]-C-terminal Gly-Gly-AMP + S-sulfanyl-L-cysteinyl-[cysteine desulfurase] + AH2 = [ThiS sulfur-carrier protein]-C-terminal-Gly-aminoethanethioate + L-cysteinyl-[cysteine desulfurase] + A + AMP + 2 H(+)</text>
        <dbReference type="Rhea" id="RHEA:43340"/>
        <dbReference type="Rhea" id="RHEA-COMP:12157"/>
        <dbReference type="Rhea" id="RHEA-COMP:12158"/>
        <dbReference type="Rhea" id="RHEA-COMP:12910"/>
        <dbReference type="Rhea" id="RHEA-COMP:19908"/>
        <dbReference type="ChEBI" id="CHEBI:13193"/>
        <dbReference type="ChEBI" id="CHEBI:15378"/>
        <dbReference type="ChEBI" id="CHEBI:17499"/>
        <dbReference type="ChEBI" id="CHEBI:29950"/>
        <dbReference type="ChEBI" id="CHEBI:61963"/>
        <dbReference type="ChEBI" id="CHEBI:90618"/>
        <dbReference type="ChEBI" id="CHEBI:232372"/>
        <dbReference type="ChEBI" id="CHEBI:456215"/>
    </reaction>
</comment>
<dbReference type="SUPFAM" id="SSF52402">
    <property type="entry name" value="Adenine nucleotide alpha hydrolases-like"/>
    <property type="match status" value="1"/>
</dbReference>
<comment type="subcellular location">
    <subcellularLocation>
        <location evidence="1 19">Cytoplasm</location>
    </subcellularLocation>
</comment>
<feature type="binding site" evidence="19">
    <location>
        <position position="291"/>
    </location>
    <ligand>
        <name>ATP</name>
        <dbReference type="ChEBI" id="CHEBI:30616"/>
    </ligand>
</feature>
<feature type="domain" description="THUMP" evidence="20">
    <location>
        <begin position="67"/>
        <end position="169"/>
    </location>
</feature>
<organism evidence="21 22">
    <name type="scientific">Amedibacterium intestinale</name>
    <dbReference type="NCBI Taxonomy" id="2583452"/>
    <lineage>
        <taxon>Bacteria</taxon>
        <taxon>Bacillati</taxon>
        <taxon>Bacillota</taxon>
        <taxon>Erysipelotrichia</taxon>
        <taxon>Erysipelotrichales</taxon>
        <taxon>Erysipelotrichaceae</taxon>
        <taxon>Amedibacterium</taxon>
    </lineage>
</organism>
<comment type="function">
    <text evidence="12 19">Catalyzes the ATP-dependent transfer of a sulfur to tRNA to produce 4-thiouridine in position 8 of tRNAs, which functions as a near-UV photosensor. Also catalyzes the transfer of sulfur to the sulfur carrier protein ThiS, forming ThiS-thiocarboxylate. This is a step in the synthesis of thiazole, in the thiamine biosynthesis pathway. The sulfur is donated as persulfide by IscS.</text>
</comment>
<keyword evidence="9 19" id="KW-0784">Thiamine biosynthesis</keyword>
<evidence type="ECO:0000256" key="1">
    <source>
        <dbReference type="ARBA" id="ARBA00004496"/>
    </source>
</evidence>
<keyword evidence="6 19" id="KW-0547">Nucleotide-binding</keyword>
<dbReference type="GO" id="GO:0009229">
    <property type="term" value="P:thiamine diphosphate biosynthetic process"/>
    <property type="evidence" value="ECO:0007669"/>
    <property type="project" value="UniProtKB-UniRule"/>
</dbReference>
<dbReference type="EMBL" id="AP019695">
    <property type="protein sequence ID" value="BBK21811.1"/>
    <property type="molecule type" value="Genomic_DNA"/>
</dbReference>
<dbReference type="PANTHER" id="PTHR43209:SF1">
    <property type="entry name" value="TRNA SULFURTRANSFERASE"/>
    <property type="match status" value="1"/>
</dbReference>
<dbReference type="PROSITE" id="PS51165">
    <property type="entry name" value="THUMP"/>
    <property type="match status" value="1"/>
</dbReference>
<dbReference type="InterPro" id="IPR004114">
    <property type="entry name" value="THUMP_dom"/>
</dbReference>
<evidence type="ECO:0000313" key="22">
    <source>
        <dbReference type="Proteomes" id="UP000464754"/>
    </source>
</evidence>
<evidence type="ECO:0000256" key="9">
    <source>
        <dbReference type="ARBA" id="ARBA00022977"/>
    </source>
</evidence>
<comment type="catalytic activity">
    <reaction evidence="10 19">
        <text>[ThiI sulfur-carrier protein]-S-sulfanyl-L-cysteine + a uridine in tRNA + 2 reduced [2Fe-2S]-[ferredoxin] + ATP + H(+) = [ThiI sulfur-carrier protein]-L-cysteine + a 4-thiouridine in tRNA + 2 oxidized [2Fe-2S]-[ferredoxin] + AMP + diphosphate</text>
        <dbReference type="Rhea" id="RHEA:24176"/>
        <dbReference type="Rhea" id="RHEA-COMP:10000"/>
        <dbReference type="Rhea" id="RHEA-COMP:10001"/>
        <dbReference type="Rhea" id="RHEA-COMP:13337"/>
        <dbReference type="Rhea" id="RHEA-COMP:13338"/>
        <dbReference type="Rhea" id="RHEA-COMP:13339"/>
        <dbReference type="Rhea" id="RHEA-COMP:13340"/>
        <dbReference type="ChEBI" id="CHEBI:15378"/>
        <dbReference type="ChEBI" id="CHEBI:29950"/>
        <dbReference type="ChEBI" id="CHEBI:30616"/>
        <dbReference type="ChEBI" id="CHEBI:33019"/>
        <dbReference type="ChEBI" id="CHEBI:33737"/>
        <dbReference type="ChEBI" id="CHEBI:33738"/>
        <dbReference type="ChEBI" id="CHEBI:61963"/>
        <dbReference type="ChEBI" id="CHEBI:65315"/>
        <dbReference type="ChEBI" id="CHEBI:136798"/>
        <dbReference type="ChEBI" id="CHEBI:456215"/>
        <dbReference type="EC" id="2.8.1.4"/>
    </reaction>
</comment>
<dbReference type="GO" id="GO:0140741">
    <property type="term" value="F:tRNA-uracil-4 sulfurtransferase activity"/>
    <property type="evidence" value="ECO:0007669"/>
    <property type="project" value="UniProtKB-EC"/>
</dbReference>
<dbReference type="UniPathway" id="UPA00060"/>
<dbReference type="SUPFAM" id="SSF143437">
    <property type="entry name" value="THUMP domain-like"/>
    <property type="match status" value="1"/>
</dbReference>
<dbReference type="CDD" id="cd01712">
    <property type="entry name" value="PPase_ThiI"/>
    <property type="match status" value="1"/>
</dbReference>
<dbReference type="Gene3D" id="3.30.2130.30">
    <property type="match status" value="1"/>
</dbReference>
<feature type="binding site" evidence="19">
    <location>
        <begin position="212"/>
        <end position="213"/>
    </location>
    <ligand>
        <name>ATP</name>
        <dbReference type="ChEBI" id="CHEBI:30616"/>
    </ligand>
</feature>
<dbReference type="GO" id="GO:0052837">
    <property type="term" value="P:thiazole biosynthetic process"/>
    <property type="evidence" value="ECO:0007669"/>
    <property type="project" value="TreeGrafter"/>
</dbReference>
<keyword evidence="5 19" id="KW-0808">Transferase</keyword>
<evidence type="ECO:0000256" key="17">
    <source>
        <dbReference type="ARBA" id="ARBA00077849"/>
    </source>
</evidence>
<evidence type="ECO:0000256" key="10">
    <source>
        <dbReference type="ARBA" id="ARBA00050570"/>
    </source>
</evidence>